<gene>
    <name evidence="3" type="ORF">S01H1_02818</name>
</gene>
<proteinExistence type="predicted"/>
<evidence type="ECO:0000259" key="2">
    <source>
        <dbReference type="Pfam" id="PF12770"/>
    </source>
</evidence>
<dbReference type="Pfam" id="PF12770">
    <property type="entry name" value="CHAT"/>
    <property type="match status" value="1"/>
</dbReference>
<comment type="caution">
    <text evidence="3">The sequence shown here is derived from an EMBL/GenBank/DDBJ whole genome shotgun (WGS) entry which is preliminary data.</text>
</comment>
<accession>X0S706</accession>
<sequence>PMGRGMDLLAIGDPSFGSLEKENKGDIFQEFFSTTAFNFYGLKYSGTEIKKISALFKNKKRNILLKENASEENVKSHHLEDYKIIHFATHSIIDEKRPARSSIVLKLDENPDEDGFLQMREIYYLKLNSDLVTLSACQTGLGQYIRGEGIEGLNRAFFNAGSSSVLMSLWAVNDQATCQLMERFYTHLCESESIMNGLRKVKLEMIDSNVLSHPYYWAGFIISGNAGQVIFPKSTNALQILGFSLLIGGLLIFVAVKKLPFLARKP</sequence>
<dbReference type="PANTHER" id="PTHR10098:SF108">
    <property type="entry name" value="TETRATRICOPEPTIDE REPEAT PROTEIN 28"/>
    <property type="match status" value="1"/>
</dbReference>
<keyword evidence="1" id="KW-0812">Transmembrane</keyword>
<name>X0S706_9ZZZZ</name>
<protein>
    <recommendedName>
        <fullName evidence="2">CHAT domain-containing protein</fullName>
    </recommendedName>
</protein>
<keyword evidence="1" id="KW-0472">Membrane</keyword>
<feature type="transmembrane region" description="Helical" evidence="1">
    <location>
        <begin position="237"/>
        <end position="256"/>
    </location>
</feature>
<dbReference type="InterPro" id="IPR024983">
    <property type="entry name" value="CHAT_dom"/>
</dbReference>
<evidence type="ECO:0000313" key="3">
    <source>
        <dbReference type="EMBL" id="GAF71722.1"/>
    </source>
</evidence>
<dbReference type="AlphaFoldDB" id="X0S706"/>
<organism evidence="3">
    <name type="scientific">marine sediment metagenome</name>
    <dbReference type="NCBI Taxonomy" id="412755"/>
    <lineage>
        <taxon>unclassified sequences</taxon>
        <taxon>metagenomes</taxon>
        <taxon>ecological metagenomes</taxon>
    </lineage>
</organism>
<feature type="non-terminal residue" evidence="3">
    <location>
        <position position="1"/>
    </location>
</feature>
<keyword evidence="1" id="KW-1133">Transmembrane helix</keyword>
<reference evidence="3" key="1">
    <citation type="journal article" date="2014" name="Front. Microbiol.">
        <title>High frequency of phylogenetically diverse reductive dehalogenase-homologous genes in deep subseafloor sedimentary metagenomes.</title>
        <authorList>
            <person name="Kawai M."/>
            <person name="Futagami T."/>
            <person name="Toyoda A."/>
            <person name="Takaki Y."/>
            <person name="Nishi S."/>
            <person name="Hori S."/>
            <person name="Arai W."/>
            <person name="Tsubouchi T."/>
            <person name="Morono Y."/>
            <person name="Uchiyama I."/>
            <person name="Ito T."/>
            <person name="Fujiyama A."/>
            <person name="Inagaki F."/>
            <person name="Takami H."/>
        </authorList>
    </citation>
    <scope>NUCLEOTIDE SEQUENCE</scope>
    <source>
        <strain evidence="3">Expedition CK06-06</strain>
    </source>
</reference>
<evidence type="ECO:0000256" key="1">
    <source>
        <dbReference type="SAM" id="Phobius"/>
    </source>
</evidence>
<dbReference type="PANTHER" id="PTHR10098">
    <property type="entry name" value="RAPSYN-RELATED"/>
    <property type="match status" value="1"/>
</dbReference>
<feature type="domain" description="CHAT" evidence="2">
    <location>
        <begin position="9"/>
        <end position="225"/>
    </location>
</feature>
<dbReference type="EMBL" id="BARS01001429">
    <property type="protein sequence ID" value="GAF71722.1"/>
    <property type="molecule type" value="Genomic_DNA"/>
</dbReference>